<reference evidence="2" key="2">
    <citation type="submission" date="2023-02" db="EMBL/GenBank/DDBJ databases">
        <authorList>
            <consortium name="DOE Joint Genome Institute"/>
            <person name="Mondo S.J."/>
            <person name="Chang Y."/>
            <person name="Wang Y."/>
            <person name="Ahrendt S."/>
            <person name="Andreopoulos W."/>
            <person name="Barry K."/>
            <person name="Beard J."/>
            <person name="Benny G.L."/>
            <person name="Blankenship S."/>
            <person name="Bonito G."/>
            <person name="Cuomo C."/>
            <person name="Desiro A."/>
            <person name="Gervers K.A."/>
            <person name="Hundley H."/>
            <person name="Kuo A."/>
            <person name="LaButti K."/>
            <person name="Lang B.F."/>
            <person name="Lipzen A."/>
            <person name="O'Donnell K."/>
            <person name="Pangilinan J."/>
            <person name="Reynolds N."/>
            <person name="Sandor L."/>
            <person name="Smith M.W."/>
            <person name="Tsang A."/>
            <person name="Grigoriev I.V."/>
            <person name="Stajich J.E."/>
            <person name="Spatafora J.W."/>
        </authorList>
    </citation>
    <scope>NUCLEOTIDE SEQUENCE</scope>
    <source>
        <strain evidence="2">RSA 2281</strain>
    </source>
</reference>
<keyword evidence="1" id="KW-0472">Membrane</keyword>
<evidence type="ECO:0000313" key="2">
    <source>
        <dbReference type="EMBL" id="KAI9274761.1"/>
    </source>
</evidence>
<proteinExistence type="predicted"/>
<keyword evidence="3" id="KW-1185">Reference proteome</keyword>
<evidence type="ECO:0000313" key="3">
    <source>
        <dbReference type="Proteomes" id="UP001209540"/>
    </source>
</evidence>
<dbReference type="EMBL" id="JAIXMP010000004">
    <property type="protein sequence ID" value="KAI9274761.1"/>
    <property type="molecule type" value="Genomic_DNA"/>
</dbReference>
<comment type="caution">
    <text evidence="2">The sequence shown here is derived from an EMBL/GenBank/DDBJ whole genome shotgun (WGS) entry which is preliminary data.</text>
</comment>
<dbReference type="AlphaFoldDB" id="A0AAD5PIP9"/>
<evidence type="ECO:0000256" key="1">
    <source>
        <dbReference type="SAM" id="Phobius"/>
    </source>
</evidence>
<accession>A0AAD5PIP9</accession>
<keyword evidence="1" id="KW-0812">Transmembrane</keyword>
<dbReference type="Proteomes" id="UP001209540">
    <property type="component" value="Unassembled WGS sequence"/>
</dbReference>
<gene>
    <name evidence="2" type="ORF">BDA99DRAFT_601875</name>
</gene>
<organism evidence="2 3">
    <name type="scientific">Phascolomyces articulosus</name>
    <dbReference type="NCBI Taxonomy" id="60185"/>
    <lineage>
        <taxon>Eukaryota</taxon>
        <taxon>Fungi</taxon>
        <taxon>Fungi incertae sedis</taxon>
        <taxon>Mucoromycota</taxon>
        <taxon>Mucoromycotina</taxon>
        <taxon>Mucoromycetes</taxon>
        <taxon>Mucorales</taxon>
        <taxon>Lichtheimiaceae</taxon>
        <taxon>Phascolomyces</taxon>
    </lineage>
</organism>
<reference evidence="2" key="1">
    <citation type="journal article" date="2022" name="IScience">
        <title>Evolution of zygomycete secretomes and the origins of terrestrial fungal ecologies.</title>
        <authorList>
            <person name="Chang Y."/>
            <person name="Wang Y."/>
            <person name="Mondo S."/>
            <person name="Ahrendt S."/>
            <person name="Andreopoulos W."/>
            <person name="Barry K."/>
            <person name="Beard J."/>
            <person name="Benny G.L."/>
            <person name="Blankenship S."/>
            <person name="Bonito G."/>
            <person name="Cuomo C."/>
            <person name="Desiro A."/>
            <person name="Gervers K.A."/>
            <person name="Hundley H."/>
            <person name="Kuo A."/>
            <person name="LaButti K."/>
            <person name="Lang B.F."/>
            <person name="Lipzen A."/>
            <person name="O'Donnell K."/>
            <person name="Pangilinan J."/>
            <person name="Reynolds N."/>
            <person name="Sandor L."/>
            <person name="Smith M.E."/>
            <person name="Tsang A."/>
            <person name="Grigoriev I.V."/>
            <person name="Stajich J.E."/>
            <person name="Spatafora J.W."/>
        </authorList>
    </citation>
    <scope>NUCLEOTIDE SEQUENCE</scope>
    <source>
        <strain evidence="2">RSA 2281</strain>
    </source>
</reference>
<protein>
    <submittedName>
        <fullName evidence="2">Uncharacterized protein</fullName>
    </submittedName>
</protein>
<feature type="transmembrane region" description="Helical" evidence="1">
    <location>
        <begin position="107"/>
        <end position="124"/>
    </location>
</feature>
<sequence length="266" mass="29789">MLSRPTPKPPNVAPIVIVPSSLPIVIPNLKEEDEVEVREEWEAQIDAEERIMKLRRALDAAYDNNRHMSGKNEKRQGGVKSIQVEKSRTLCPTYTQTYSTARDLRRWWRAYIVMCIGFLIWYGTTTAVYSSGGLQLGLGGTVPDNFKGKDNQQIRPRKMDLRLMCMATDIATVDLGVGECAKSVRCTKYFTDKAKMIECNKAQLNTFVKTLKPTQEDIKELALPMVQIMGLEAEVSTLRLVSSGAYIIHAVANTVYLQSGSVGQIE</sequence>
<keyword evidence="1" id="KW-1133">Transmembrane helix</keyword>
<name>A0AAD5PIP9_9FUNG</name>